<name>A0A975DK68_9GAMM</name>
<dbReference type="Proteomes" id="UP000664904">
    <property type="component" value="Plasmid unnamed5"/>
</dbReference>
<evidence type="ECO:0000256" key="1">
    <source>
        <dbReference type="SAM" id="Phobius"/>
    </source>
</evidence>
<feature type="transmembrane region" description="Helical" evidence="1">
    <location>
        <begin position="53"/>
        <end position="71"/>
    </location>
</feature>
<geneLocation type="plasmid" evidence="2 3">
    <name>unnamed5</name>
</geneLocation>
<keyword evidence="1" id="KW-0472">Membrane</keyword>
<reference evidence="2" key="1">
    <citation type="submission" date="2021-03" db="EMBL/GenBank/DDBJ databases">
        <title>Complete Genome of Pseudoalteromonas xiamenensis STKMTI.2, a new potential marine bacterium producing anti-Vibrio compounds.</title>
        <authorList>
            <person name="Handayani D.P."/>
            <person name="Isnansetyo A."/>
            <person name="Istiqomah I."/>
            <person name="Jumina J."/>
        </authorList>
    </citation>
    <scope>NUCLEOTIDE SEQUENCE</scope>
    <source>
        <strain evidence="2">STKMTI.2</strain>
        <plasmid evidence="2">unnamed5</plasmid>
    </source>
</reference>
<protein>
    <submittedName>
        <fullName evidence="2">Uncharacterized protein</fullName>
    </submittedName>
</protein>
<feature type="transmembrane region" description="Helical" evidence="1">
    <location>
        <begin position="83"/>
        <end position="103"/>
    </location>
</feature>
<sequence length="116" mass="12476">MFYKSLGVIAVLASLASVPLSTQLGANSIIAFYLVLCAMLIASLASATSGKNFFFPSFILACINILVLNDGTKIQHVASGSDWLYVLSMYGIFVVVSVLSFLFSKRESNPNISVTR</sequence>
<accession>A0A975DK68</accession>
<evidence type="ECO:0000313" key="3">
    <source>
        <dbReference type="Proteomes" id="UP000664904"/>
    </source>
</evidence>
<feature type="transmembrane region" description="Helical" evidence="1">
    <location>
        <begin position="26"/>
        <end position="46"/>
    </location>
</feature>
<dbReference type="RefSeq" id="WP_208844864.1">
    <property type="nucleotide sequence ID" value="NZ_CP072135.1"/>
</dbReference>
<gene>
    <name evidence="2" type="ORF">J5O05_20915</name>
</gene>
<organism evidence="2 3">
    <name type="scientific">Pseudoalteromonas xiamenensis</name>
    <dbReference type="NCBI Taxonomy" id="882626"/>
    <lineage>
        <taxon>Bacteria</taxon>
        <taxon>Pseudomonadati</taxon>
        <taxon>Pseudomonadota</taxon>
        <taxon>Gammaproteobacteria</taxon>
        <taxon>Alteromonadales</taxon>
        <taxon>Pseudoalteromonadaceae</taxon>
        <taxon>Pseudoalteromonas</taxon>
    </lineage>
</organism>
<keyword evidence="3" id="KW-1185">Reference proteome</keyword>
<dbReference type="AlphaFoldDB" id="A0A975DK68"/>
<keyword evidence="1" id="KW-0812">Transmembrane</keyword>
<evidence type="ECO:0000313" key="2">
    <source>
        <dbReference type="EMBL" id="QTH73245.1"/>
    </source>
</evidence>
<proteinExistence type="predicted"/>
<dbReference type="KEGG" id="pxi:J5O05_20915"/>
<keyword evidence="1" id="KW-1133">Transmembrane helix</keyword>
<dbReference type="EMBL" id="CP072135">
    <property type="protein sequence ID" value="QTH73245.1"/>
    <property type="molecule type" value="Genomic_DNA"/>
</dbReference>
<keyword evidence="2" id="KW-0614">Plasmid</keyword>